<dbReference type="HOGENOM" id="CLU_1659652_0_0_12"/>
<name>E0RQD2_WINT6</name>
<evidence type="ECO:0000313" key="1">
    <source>
        <dbReference type="EMBL" id="ADN02908.1"/>
    </source>
</evidence>
<dbReference type="KEGG" id="sta:STHERM_c19730"/>
<accession>E0RQD2</accession>
<gene>
    <name evidence="1" type="ordered locus">STHERM_c19730</name>
</gene>
<reference evidence="1 2" key="2">
    <citation type="journal article" date="2010" name="J. Bacteriol.">
        <title>Genome sequence of the polysaccharide-degrading, thermophilic anaerobe Spirochaeta thermophila DSM 6192.</title>
        <authorList>
            <person name="Angelov A."/>
            <person name="Liebl S."/>
            <person name="Ballschmiter M."/>
            <person name="Bomeke M."/>
            <person name="Lehmann R."/>
            <person name="Liesegang H."/>
            <person name="Daniel R."/>
            <person name="Liebl W."/>
        </authorList>
    </citation>
    <scope>NUCLEOTIDE SEQUENCE [LARGE SCALE GENOMIC DNA]</scope>
    <source>
        <strain evidence="2">ATCC 49972 / DSM 6192 / RI 19.B1</strain>
    </source>
</reference>
<dbReference type="PaxDb" id="665571-STHERM_c19730"/>
<dbReference type="EMBL" id="CP001698">
    <property type="protein sequence ID" value="ADN02908.1"/>
    <property type="molecule type" value="Genomic_DNA"/>
</dbReference>
<proteinExistence type="predicted"/>
<sequence length="159" mass="18226">MVGPYRGERGVLEVLGRAWFLDGGRVGPVRRAVWGHGALQGLFFSERAARWVDAASAVVPALRSFRGLFYRERFARMRGVWGRPVEWRHPVTGEVRRTRVEELMEEAVERGRGYVRMLEEEGPEGWPPGPCLETGLPVDDGRPMQYFDVEKEPLCSIWR</sequence>
<organism evidence="1 2">
    <name type="scientific">Winmispira thermophila (strain ATCC 49972 / DSM 6192 / RI 19.B1)</name>
    <name type="common">Spirochaeta thermophila</name>
    <dbReference type="NCBI Taxonomy" id="665571"/>
    <lineage>
        <taxon>Bacteria</taxon>
        <taxon>Pseudomonadati</taxon>
        <taxon>Spirochaetota</taxon>
        <taxon>Spirochaetia</taxon>
        <taxon>Winmispirales</taxon>
        <taxon>Winmispiraceae</taxon>
        <taxon>Winmispira</taxon>
    </lineage>
</organism>
<dbReference type="AlphaFoldDB" id="E0RQD2"/>
<evidence type="ECO:0000313" key="2">
    <source>
        <dbReference type="Proteomes" id="UP000001296"/>
    </source>
</evidence>
<protein>
    <submittedName>
        <fullName evidence="1">Uncharacterized protein</fullName>
    </submittedName>
</protein>
<reference key="1">
    <citation type="submission" date="2009-08" db="EMBL/GenBank/DDBJ databases">
        <title>The genome sequence of Spirochaeta thermophila DSM6192.</title>
        <authorList>
            <person name="Angelov A."/>
            <person name="Mientus M."/>
            <person name="Wittenberg S."/>
            <person name="Lehmann R."/>
            <person name="Liesegang H."/>
            <person name="Daniel R."/>
            <person name="Liebl W."/>
        </authorList>
    </citation>
    <scope>NUCLEOTIDE SEQUENCE</scope>
    <source>
        <strain>DSM 6192</strain>
    </source>
</reference>
<dbReference type="Proteomes" id="UP000001296">
    <property type="component" value="Chromosome"/>
</dbReference>